<reference evidence="7" key="1">
    <citation type="journal article" date="2021" name="Nat. Commun.">
        <title>Genomic analyses provide insights into spinach domestication and the genetic basis of agronomic traits.</title>
        <authorList>
            <person name="Cai X."/>
            <person name="Sun X."/>
            <person name="Xu C."/>
            <person name="Sun H."/>
            <person name="Wang X."/>
            <person name="Ge C."/>
            <person name="Zhang Z."/>
            <person name="Wang Q."/>
            <person name="Fei Z."/>
            <person name="Jiao C."/>
            <person name="Wang Q."/>
        </authorList>
    </citation>
    <scope>NUCLEOTIDE SEQUENCE [LARGE SCALE GENOMIC DNA]</scope>
    <source>
        <strain evidence="7">cv. Varoflay</strain>
    </source>
</reference>
<evidence type="ECO:0000256" key="3">
    <source>
        <dbReference type="ARBA" id="ARBA00023004"/>
    </source>
</evidence>
<dbReference type="InterPro" id="IPR026992">
    <property type="entry name" value="DIOX_N"/>
</dbReference>
<evidence type="ECO:0000256" key="2">
    <source>
        <dbReference type="ARBA" id="ARBA00022723"/>
    </source>
</evidence>
<feature type="region of interest" description="Disordered" evidence="5">
    <location>
        <begin position="1"/>
        <end position="44"/>
    </location>
</feature>
<dbReference type="GeneID" id="110805632"/>
<dbReference type="GO" id="GO:0046872">
    <property type="term" value="F:metal ion binding"/>
    <property type="evidence" value="ECO:0007669"/>
    <property type="project" value="UniProtKB-KW"/>
</dbReference>
<dbReference type="AlphaFoldDB" id="A0A9R0JI56"/>
<keyword evidence="4" id="KW-0560">Oxidoreductase</keyword>
<dbReference type="PROSITE" id="PS51471">
    <property type="entry name" value="FE2OG_OXY"/>
    <property type="match status" value="1"/>
</dbReference>
<dbReference type="InterPro" id="IPR044861">
    <property type="entry name" value="IPNS-like_FE2OG_OXY"/>
</dbReference>
<dbReference type="PANTHER" id="PTHR47991">
    <property type="entry name" value="OXOGLUTARATE/IRON-DEPENDENT DIOXYGENASE"/>
    <property type="match status" value="1"/>
</dbReference>
<dbReference type="Proteomes" id="UP000813463">
    <property type="component" value="Chromosome 3"/>
</dbReference>
<feature type="compositionally biased region" description="Polar residues" evidence="5">
    <location>
        <begin position="9"/>
        <end position="19"/>
    </location>
</feature>
<feature type="domain" description="Fe2OG dioxygenase" evidence="6">
    <location>
        <begin position="200"/>
        <end position="300"/>
    </location>
</feature>
<dbReference type="InterPro" id="IPR005123">
    <property type="entry name" value="Oxoglu/Fe-dep_dioxygenase_dom"/>
</dbReference>
<keyword evidence="2 4" id="KW-0479">Metal-binding</keyword>
<comment type="similarity">
    <text evidence="1 4">Belongs to the iron/ascorbate-dependent oxidoreductase family.</text>
</comment>
<dbReference type="GO" id="GO:0051213">
    <property type="term" value="F:dioxygenase activity"/>
    <property type="evidence" value="ECO:0007669"/>
    <property type="project" value="UniProtKB-KW"/>
</dbReference>
<evidence type="ECO:0000313" key="7">
    <source>
        <dbReference type="Proteomes" id="UP000813463"/>
    </source>
</evidence>
<dbReference type="Gene3D" id="2.60.120.330">
    <property type="entry name" value="B-lactam Antibiotic, Isopenicillin N Synthase, Chain"/>
    <property type="match status" value="1"/>
</dbReference>
<keyword evidence="7" id="KW-1185">Reference proteome</keyword>
<proteinExistence type="inferred from homology"/>
<name>A0A9R0JI56_SPIOL</name>
<evidence type="ECO:0000259" key="6">
    <source>
        <dbReference type="PROSITE" id="PS51471"/>
    </source>
</evidence>
<dbReference type="RefSeq" id="XP_021866944.1">
    <property type="nucleotide sequence ID" value="XM_022011252.2"/>
</dbReference>
<dbReference type="KEGG" id="soe:110805632"/>
<protein>
    <submittedName>
        <fullName evidence="8">Jasmonate-induced oxygenase 4</fullName>
    </submittedName>
</protein>
<dbReference type="InterPro" id="IPR050295">
    <property type="entry name" value="Plant_2OG-oxidoreductases"/>
</dbReference>
<reference evidence="8" key="2">
    <citation type="submission" date="2025-08" db="UniProtKB">
        <authorList>
            <consortium name="RefSeq"/>
        </authorList>
    </citation>
    <scope>IDENTIFICATION</scope>
    <source>
        <tissue evidence="8">Leaf</tissue>
    </source>
</reference>
<dbReference type="SUPFAM" id="SSF51197">
    <property type="entry name" value="Clavaminate synthase-like"/>
    <property type="match status" value="1"/>
</dbReference>
<sequence>MEVVGESATPVQTLAQSKTAKVPPQYIQPPQLRPNNHRKPPPSATTIPLIDLSLSYDILLPQLSSACHQWGAFHVVHHGVPINLIHQMRAVGSSFFEDLDASEKSQYKCDQSSPASEGYGSRMLVSEKDDTILDWRDYFDHHTFPITRRNPSRWPRHPPYYRNVVEEYSEQMKLLCQKLMAMISESLGLQSSSIEDAVGEFYQNITVSYYPPCPQPELTLGLQSHSDMGAVTLLIQDDVGGLEVLKDGEWVTVQPLSDAIVVILADQTEVITNGEYKSAVHRAITNSNRARLSVATFHDPAKTRTISPALELVAKSGPRYQEVLYGSFVKSWYTKGPEGKRNLDALLL</sequence>
<evidence type="ECO:0000256" key="1">
    <source>
        <dbReference type="ARBA" id="ARBA00008056"/>
    </source>
</evidence>
<dbReference type="OrthoDB" id="288590at2759"/>
<accession>A0A9R0JI56</accession>
<dbReference type="InterPro" id="IPR027443">
    <property type="entry name" value="IPNS-like_sf"/>
</dbReference>
<gene>
    <name evidence="8" type="primary">LOC110805632</name>
</gene>
<dbReference type="Pfam" id="PF03171">
    <property type="entry name" value="2OG-FeII_Oxy"/>
    <property type="match status" value="1"/>
</dbReference>
<dbReference type="Pfam" id="PF14226">
    <property type="entry name" value="DIOX_N"/>
    <property type="match status" value="1"/>
</dbReference>
<evidence type="ECO:0000313" key="8">
    <source>
        <dbReference type="RefSeq" id="XP_021866944.1"/>
    </source>
</evidence>
<keyword evidence="3 4" id="KW-0408">Iron</keyword>
<evidence type="ECO:0000256" key="5">
    <source>
        <dbReference type="SAM" id="MobiDB-lite"/>
    </source>
</evidence>
<evidence type="ECO:0000256" key="4">
    <source>
        <dbReference type="RuleBase" id="RU003682"/>
    </source>
</evidence>
<organism evidence="7 8">
    <name type="scientific">Spinacia oleracea</name>
    <name type="common">Spinach</name>
    <dbReference type="NCBI Taxonomy" id="3562"/>
    <lineage>
        <taxon>Eukaryota</taxon>
        <taxon>Viridiplantae</taxon>
        <taxon>Streptophyta</taxon>
        <taxon>Embryophyta</taxon>
        <taxon>Tracheophyta</taxon>
        <taxon>Spermatophyta</taxon>
        <taxon>Magnoliopsida</taxon>
        <taxon>eudicotyledons</taxon>
        <taxon>Gunneridae</taxon>
        <taxon>Pentapetalae</taxon>
        <taxon>Caryophyllales</taxon>
        <taxon>Chenopodiaceae</taxon>
        <taxon>Chenopodioideae</taxon>
        <taxon>Anserineae</taxon>
        <taxon>Spinacia</taxon>
    </lineage>
</organism>